<dbReference type="AlphaFoldDB" id="A0A1X7MN74"/>
<evidence type="ECO:0000313" key="2">
    <source>
        <dbReference type="Proteomes" id="UP000193083"/>
    </source>
</evidence>
<dbReference type="EMBL" id="FXBL01000002">
    <property type="protein sequence ID" value="SMH26282.1"/>
    <property type="molecule type" value="Genomic_DNA"/>
</dbReference>
<dbReference type="Proteomes" id="UP000193083">
    <property type="component" value="Unassembled WGS sequence"/>
</dbReference>
<organism evidence="1 2">
    <name type="scientific">Mesorhizobium australicum</name>
    <dbReference type="NCBI Taxonomy" id="536018"/>
    <lineage>
        <taxon>Bacteria</taxon>
        <taxon>Pseudomonadati</taxon>
        <taxon>Pseudomonadota</taxon>
        <taxon>Alphaproteobacteria</taxon>
        <taxon>Hyphomicrobiales</taxon>
        <taxon>Phyllobacteriaceae</taxon>
        <taxon>Mesorhizobium</taxon>
    </lineage>
</organism>
<protein>
    <submittedName>
        <fullName evidence="1">Uncharacterized protein</fullName>
    </submittedName>
</protein>
<name>A0A1X7MN74_9HYPH</name>
<dbReference type="RefSeq" id="WP_085462456.1">
    <property type="nucleotide sequence ID" value="NZ_FXBL01000002.1"/>
</dbReference>
<proteinExistence type="predicted"/>
<reference evidence="1 2" key="1">
    <citation type="submission" date="2017-04" db="EMBL/GenBank/DDBJ databases">
        <authorList>
            <person name="Afonso C.L."/>
            <person name="Miller P.J."/>
            <person name="Scott M.A."/>
            <person name="Spackman E."/>
            <person name="Goraichik I."/>
            <person name="Dimitrov K.M."/>
            <person name="Suarez D.L."/>
            <person name="Swayne D.E."/>
        </authorList>
    </citation>
    <scope>NUCLEOTIDE SEQUENCE [LARGE SCALE GENOMIC DNA]</scope>
    <source>
        <strain evidence="1 2">B5P</strain>
    </source>
</reference>
<keyword evidence="2" id="KW-1185">Reference proteome</keyword>
<accession>A0A1X7MN74</accession>
<evidence type="ECO:0000313" key="1">
    <source>
        <dbReference type="EMBL" id="SMH26282.1"/>
    </source>
</evidence>
<gene>
    <name evidence="1" type="ORF">SAMN02982922_0123</name>
</gene>
<sequence>MIDSTAAQARFRGKIFCYVAIHSPISRDDQFAVGIAVLGEPGYSFALELELFATYKEASTRAEELNGVFPHSLDACVAIVADTMIRQRERRPTLHRLGDLLLDAEKDGTLDRLAKDVRQSETIADFCDAVHMLR</sequence>